<gene>
    <name evidence="2" type="ORF">PTTG_29797</name>
</gene>
<feature type="compositionally biased region" description="Polar residues" evidence="1">
    <location>
        <begin position="100"/>
        <end position="111"/>
    </location>
</feature>
<name>A0A180G1Q9_PUCT1</name>
<feature type="compositionally biased region" description="Basic and acidic residues" evidence="1">
    <location>
        <begin position="59"/>
        <end position="77"/>
    </location>
</feature>
<dbReference type="Proteomes" id="UP000005240">
    <property type="component" value="Unassembled WGS sequence"/>
</dbReference>
<evidence type="ECO:0000256" key="1">
    <source>
        <dbReference type="SAM" id="MobiDB-lite"/>
    </source>
</evidence>
<protein>
    <submittedName>
        <fullName evidence="2 3">Uncharacterized protein</fullName>
    </submittedName>
</protein>
<proteinExistence type="predicted"/>
<organism evidence="2">
    <name type="scientific">Puccinia triticina (isolate 1-1 / race 1 (BBBD))</name>
    <name type="common">Brown leaf rust fungus</name>
    <dbReference type="NCBI Taxonomy" id="630390"/>
    <lineage>
        <taxon>Eukaryota</taxon>
        <taxon>Fungi</taxon>
        <taxon>Dikarya</taxon>
        <taxon>Basidiomycota</taxon>
        <taxon>Pucciniomycotina</taxon>
        <taxon>Pucciniomycetes</taxon>
        <taxon>Pucciniales</taxon>
        <taxon>Pucciniaceae</taxon>
        <taxon>Puccinia</taxon>
    </lineage>
</organism>
<dbReference type="EMBL" id="ADAS02000936">
    <property type="protein sequence ID" value="OAV86635.1"/>
    <property type="molecule type" value="Genomic_DNA"/>
</dbReference>
<dbReference type="AlphaFoldDB" id="A0A180G1Q9"/>
<feature type="non-terminal residue" evidence="2">
    <location>
        <position position="1"/>
    </location>
</feature>
<evidence type="ECO:0000313" key="4">
    <source>
        <dbReference type="Proteomes" id="UP000005240"/>
    </source>
</evidence>
<reference evidence="3" key="4">
    <citation type="submission" date="2025-05" db="UniProtKB">
        <authorList>
            <consortium name="EnsemblFungi"/>
        </authorList>
    </citation>
    <scope>IDENTIFICATION</scope>
    <source>
        <strain evidence="3">isolate 1-1 / race 1 (BBBD)</strain>
    </source>
</reference>
<reference evidence="2" key="2">
    <citation type="submission" date="2016-05" db="EMBL/GenBank/DDBJ databases">
        <title>Comparative analysis highlights variable genome content of wheat rusts and divergence of the mating loci.</title>
        <authorList>
            <person name="Cuomo C.A."/>
            <person name="Bakkeren G."/>
            <person name="Szabo L."/>
            <person name="Khalil H."/>
            <person name="Joly D."/>
            <person name="Goldberg J."/>
            <person name="Young S."/>
            <person name="Zeng Q."/>
            <person name="Fellers J."/>
        </authorList>
    </citation>
    <scope>NUCLEOTIDE SEQUENCE [LARGE SCALE GENOMIC DNA]</scope>
    <source>
        <strain evidence="2">1-1 BBBD Race 1</strain>
    </source>
</reference>
<reference evidence="3 4" key="3">
    <citation type="journal article" date="2017" name="G3 (Bethesda)">
        <title>Comparative analysis highlights variable genome content of wheat rusts and divergence of the mating loci.</title>
        <authorList>
            <person name="Cuomo C.A."/>
            <person name="Bakkeren G."/>
            <person name="Khalil H.B."/>
            <person name="Panwar V."/>
            <person name="Joly D."/>
            <person name="Linning R."/>
            <person name="Sakthikumar S."/>
            <person name="Song X."/>
            <person name="Adiconis X."/>
            <person name="Fan L."/>
            <person name="Goldberg J.M."/>
            <person name="Levin J.Z."/>
            <person name="Young S."/>
            <person name="Zeng Q."/>
            <person name="Anikster Y."/>
            <person name="Bruce M."/>
            <person name="Wang M."/>
            <person name="Yin C."/>
            <person name="McCallum B."/>
            <person name="Szabo L.J."/>
            <person name="Hulbert S."/>
            <person name="Chen X."/>
            <person name="Fellers J.P."/>
        </authorList>
    </citation>
    <scope>NUCLEOTIDE SEQUENCE</scope>
    <source>
        <strain evidence="3">isolate 1-1 / race 1 (BBBD)</strain>
        <strain evidence="4">Isolate 1-1 / race 1 (BBBD)</strain>
    </source>
</reference>
<reference evidence="2" key="1">
    <citation type="submission" date="2009-11" db="EMBL/GenBank/DDBJ databases">
        <authorList>
            <consortium name="The Broad Institute Genome Sequencing Platform"/>
            <person name="Ward D."/>
            <person name="Feldgarden M."/>
            <person name="Earl A."/>
            <person name="Young S.K."/>
            <person name="Zeng Q."/>
            <person name="Koehrsen M."/>
            <person name="Alvarado L."/>
            <person name="Berlin A."/>
            <person name="Bochicchio J."/>
            <person name="Borenstein D."/>
            <person name="Chapman S.B."/>
            <person name="Chen Z."/>
            <person name="Engels R."/>
            <person name="Freedman E."/>
            <person name="Gellesch M."/>
            <person name="Goldberg J."/>
            <person name="Griggs A."/>
            <person name="Gujja S."/>
            <person name="Heilman E."/>
            <person name="Heiman D."/>
            <person name="Hepburn T."/>
            <person name="Howarth C."/>
            <person name="Jen D."/>
            <person name="Larson L."/>
            <person name="Lewis B."/>
            <person name="Mehta T."/>
            <person name="Park D."/>
            <person name="Pearson M."/>
            <person name="Roberts A."/>
            <person name="Saif S."/>
            <person name="Shea T."/>
            <person name="Shenoy N."/>
            <person name="Sisk P."/>
            <person name="Stolte C."/>
            <person name="Sykes S."/>
            <person name="Thomson T."/>
            <person name="Walk T."/>
            <person name="White J."/>
            <person name="Yandava C."/>
            <person name="Izard J."/>
            <person name="Baranova O.V."/>
            <person name="Blanton J.M."/>
            <person name="Tanner A.C."/>
            <person name="Dewhirst F.E."/>
            <person name="Haas B."/>
            <person name="Nusbaum C."/>
            <person name="Birren B."/>
        </authorList>
    </citation>
    <scope>NUCLEOTIDE SEQUENCE [LARGE SCALE GENOMIC DNA]</scope>
    <source>
        <strain evidence="2">1-1 BBBD Race 1</strain>
    </source>
</reference>
<keyword evidence="4" id="KW-1185">Reference proteome</keyword>
<feature type="region of interest" description="Disordered" evidence="1">
    <location>
        <begin position="1"/>
        <end position="145"/>
    </location>
</feature>
<feature type="compositionally biased region" description="Pro residues" evidence="1">
    <location>
        <begin position="28"/>
        <end position="39"/>
    </location>
</feature>
<evidence type="ECO:0000313" key="2">
    <source>
        <dbReference type="EMBL" id="OAV86635.1"/>
    </source>
</evidence>
<dbReference type="EnsemblFungi" id="PTTG_29797-t43_1">
    <property type="protein sequence ID" value="PTTG_29797-t43_1-p1"/>
    <property type="gene ID" value="PTTG_29797"/>
</dbReference>
<accession>A0A180G1Q9</accession>
<feature type="compositionally biased region" description="Pro residues" evidence="1">
    <location>
        <begin position="133"/>
        <end position="145"/>
    </location>
</feature>
<evidence type="ECO:0000313" key="3">
    <source>
        <dbReference type="EnsemblFungi" id="PTTG_29797-t43_1-p1"/>
    </source>
</evidence>
<sequence>QPATNASPKKLTIHLTHRCSNPQEPFSPSRPTPSSPGSPDPATAATHTALGAQTPLLMSEHRLTKPHLPDLSHHTSDTRCNPLPPPPRSTDPAHPLLSLKHSNTARSLTMEPSNPSCPTSPPPTHHQKKLHRPPCPPWLQPPTMR</sequence>
<dbReference type="VEuPathDB" id="FungiDB:PTTG_29797"/>